<keyword evidence="9 11" id="KW-0472">Membrane</keyword>
<keyword evidence="4" id="KW-0808">Transferase</keyword>
<dbReference type="PANTHER" id="PTHR31311:SF3">
    <property type="entry name" value="GLYCOSYLTRANSFERASE 7-RELATED"/>
    <property type="match status" value="1"/>
</dbReference>
<comment type="similarity">
    <text evidence="2">Belongs to the glycosyltransferase 34 family.</text>
</comment>
<evidence type="ECO:0000313" key="12">
    <source>
        <dbReference type="EMBL" id="PPS19539.1"/>
    </source>
</evidence>
<dbReference type="GO" id="GO:0005768">
    <property type="term" value="C:endosome"/>
    <property type="evidence" value="ECO:0007669"/>
    <property type="project" value="TreeGrafter"/>
</dbReference>
<reference evidence="12 13" key="1">
    <citation type="submission" date="2015-01" db="EMBL/GenBank/DDBJ databases">
        <title>Genome of allotetraploid Gossypium barbadense reveals genomic plasticity and fiber elongation in cotton evolution.</title>
        <authorList>
            <person name="Chen X."/>
            <person name="Liu X."/>
            <person name="Zhao B."/>
            <person name="Zheng H."/>
            <person name="Hu Y."/>
            <person name="Lu G."/>
            <person name="Yang C."/>
            <person name="Chen J."/>
            <person name="Shan C."/>
            <person name="Zhang L."/>
            <person name="Zhou Y."/>
            <person name="Wang L."/>
            <person name="Guo W."/>
            <person name="Bai Y."/>
            <person name="Ruan J."/>
            <person name="Shangguan X."/>
            <person name="Mao Y."/>
            <person name="Jiang J."/>
            <person name="Zhu Y."/>
            <person name="Lei J."/>
            <person name="Kang H."/>
            <person name="Chen S."/>
            <person name="He X."/>
            <person name="Wang R."/>
            <person name="Wang Y."/>
            <person name="Chen J."/>
            <person name="Wang L."/>
            <person name="Yu S."/>
            <person name="Wang B."/>
            <person name="Wei J."/>
            <person name="Song S."/>
            <person name="Lu X."/>
            <person name="Gao Z."/>
            <person name="Gu W."/>
            <person name="Deng X."/>
            <person name="Ma D."/>
            <person name="Wang S."/>
            <person name="Liang W."/>
            <person name="Fang L."/>
            <person name="Cai C."/>
            <person name="Zhu X."/>
            <person name="Zhou B."/>
            <person name="Zhang Y."/>
            <person name="Chen Z."/>
            <person name="Xu S."/>
            <person name="Zhu R."/>
            <person name="Wang S."/>
            <person name="Zhang T."/>
            <person name="Zhao G."/>
        </authorList>
    </citation>
    <scope>NUCLEOTIDE SEQUENCE [LARGE SCALE GENOMIC DNA]</scope>
    <source>
        <strain evidence="13">cv. Xinhai21</strain>
        <tissue evidence="12">Leaf</tissue>
    </source>
</reference>
<dbReference type="Proteomes" id="UP000239757">
    <property type="component" value="Unassembled WGS sequence"/>
</dbReference>
<keyword evidence="7 11" id="KW-1133">Transmembrane helix</keyword>
<dbReference type="GO" id="GO:0000139">
    <property type="term" value="C:Golgi membrane"/>
    <property type="evidence" value="ECO:0007669"/>
    <property type="project" value="UniProtKB-SubCell"/>
</dbReference>
<keyword evidence="6" id="KW-0735">Signal-anchor</keyword>
<evidence type="ECO:0000256" key="4">
    <source>
        <dbReference type="ARBA" id="ARBA00022679"/>
    </source>
</evidence>
<dbReference type="Gene3D" id="3.90.550.10">
    <property type="entry name" value="Spore Coat Polysaccharide Biosynthesis Protein SpsA, Chain A"/>
    <property type="match status" value="1"/>
</dbReference>
<name>A0A2P5YVF9_GOSBA</name>
<keyword evidence="10" id="KW-0325">Glycoprotein</keyword>
<evidence type="ECO:0000256" key="1">
    <source>
        <dbReference type="ARBA" id="ARBA00004323"/>
    </source>
</evidence>
<keyword evidence="8" id="KW-0333">Golgi apparatus</keyword>
<evidence type="ECO:0000256" key="11">
    <source>
        <dbReference type="SAM" id="Phobius"/>
    </source>
</evidence>
<evidence type="ECO:0000256" key="5">
    <source>
        <dbReference type="ARBA" id="ARBA00022692"/>
    </source>
</evidence>
<evidence type="ECO:0000256" key="10">
    <source>
        <dbReference type="ARBA" id="ARBA00023180"/>
    </source>
</evidence>
<dbReference type="AlphaFoldDB" id="A0A2P5YVF9"/>
<dbReference type="PANTHER" id="PTHR31311">
    <property type="entry name" value="XYLOGLUCAN 6-XYLOSYLTRANSFERASE 5-RELATED-RELATED"/>
    <property type="match status" value="1"/>
</dbReference>
<protein>
    <recommendedName>
        <fullName evidence="14">Glycosyltransferase 7</fullName>
    </recommendedName>
</protein>
<dbReference type="GO" id="GO:0005802">
    <property type="term" value="C:trans-Golgi network"/>
    <property type="evidence" value="ECO:0007669"/>
    <property type="project" value="TreeGrafter"/>
</dbReference>
<evidence type="ECO:0000256" key="7">
    <source>
        <dbReference type="ARBA" id="ARBA00022989"/>
    </source>
</evidence>
<evidence type="ECO:0000313" key="13">
    <source>
        <dbReference type="Proteomes" id="UP000239757"/>
    </source>
</evidence>
<dbReference type="FunFam" id="3.90.550.10:FF:000127">
    <property type="entry name" value="Probable glycosyltransferase 7"/>
    <property type="match status" value="1"/>
</dbReference>
<accession>A0A2P5YVF9</accession>
<gene>
    <name evidence="12" type="ORF">GOBAR_AA01038</name>
</gene>
<evidence type="ECO:0000256" key="2">
    <source>
        <dbReference type="ARBA" id="ARBA00005664"/>
    </source>
</evidence>
<feature type="transmembrane region" description="Helical" evidence="11">
    <location>
        <begin position="62"/>
        <end position="83"/>
    </location>
</feature>
<evidence type="ECO:0008006" key="14">
    <source>
        <dbReference type="Google" id="ProtNLM"/>
    </source>
</evidence>
<evidence type="ECO:0000256" key="8">
    <source>
        <dbReference type="ARBA" id="ARBA00023034"/>
    </source>
</evidence>
<evidence type="ECO:0000256" key="9">
    <source>
        <dbReference type="ARBA" id="ARBA00023136"/>
    </source>
</evidence>
<organism evidence="12 13">
    <name type="scientific">Gossypium barbadense</name>
    <name type="common">Sea Island cotton</name>
    <name type="synonym">Hibiscus barbadensis</name>
    <dbReference type="NCBI Taxonomy" id="3634"/>
    <lineage>
        <taxon>Eukaryota</taxon>
        <taxon>Viridiplantae</taxon>
        <taxon>Streptophyta</taxon>
        <taxon>Embryophyta</taxon>
        <taxon>Tracheophyta</taxon>
        <taxon>Spermatophyta</taxon>
        <taxon>Magnoliopsida</taxon>
        <taxon>eudicotyledons</taxon>
        <taxon>Gunneridae</taxon>
        <taxon>Pentapetalae</taxon>
        <taxon>rosids</taxon>
        <taxon>malvids</taxon>
        <taxon>Malvales</taxon>
        <taxon>Malvaceae</taxon>
        <taxon>Malvoideae</taxon>
        <taxon>Gossypium</taxon>
    </lineage>
</organism>
<comment type="subcellular location">
    <subcellularLocation>
        <location evidence="1">Golgi apparatus membrane</location>
        <topology evidence="1">Single-pass type II membrane protein</topology>
    </subcellularLocation>
</comment>
<proteinExistence type="inferred from homology"/>
<evidence type="ECO:0000256" key="3">
    <source>
        <dbReference type="ARBA" id="ARBA00022676"/>
    </source>
</evidence>
<dbReference type="OrthoDB" id="407658at2759"/>
<evidence type="ECO:0000256" key="6">
    <source>
        <dbReference type="ARBA" id="ARBA00022968"/>
    </source>
</evidence>
<dbReference type="EMBL" id="KZ662758">
    <property type="protein sequence ID" value="PPS19539.1"/>
    <property type="molecule type" value="Genomic_DNA"/>
</dbReference>
<keyword evidence="3" id="KW-0328">Glycosyltransferase</keyword>
<dbReference type="Pfam" id="PF05637">
    <property type="entry name" value="Glyco_transf_34"/>
    <property type="match status" value="1"/>
</dbReference>
<dbReference type="InterPro" id="IPR008630">
    <property type="entry name" value="Glyco_trans_34"/>
</dbReference>
<dbReference type="GO" id="GO:0008378">
    <property type="term" value="F:galactosyltransferase activity"/>
    <property type="evidence" value="ECO:0007669"/>
    <property type="project" value="TreeGrafter"/>
</dbReference>
<sequence length="478" mass="55991">MSYHFTNANAKAKLPFINTSLAYLPSLPNIKTSKVNPDLSHFQSSAMAKLRSRSFWSHLSDAFLFFAAAFLALVLVWSFWSYFTPTPNFLPTFTHPSSNSKNNLVESGFGVNLKSDPKDPTFYDDPEMSYSIEKPVKDWDGKRKEWLKHHPSFTAGARERIVLVTGSQPKPCKNPVGDHLLLRLFKNKVDYCRIHGCDVFYNNLLLHPKMKSFWAKFPIVKAAMLAHPEAEWIWWVDSDALFTDMEFKLPLERYKNHNMVVNGWPELIYNKRSWTSLNAGVILVRNCQWSMDLISTWSNMGPISEDYEKWGQIQRSMFKDKLFPESDDQSALIYLLYKEKEKYYDHIYLEKEFYFQGYWVDLIGVYDNTTERYLQMERKVARLRRRHAEKVSEQYAAFRKEFLKETGKWKRPFITHFTGCEPCSGNHNLKYDGETCWKGMVKALNFADNQILRNYGFLHSDLLDSSTVTEVPFDYPNP</sequence>
<dbReference type="InterPro" id="IPR029044">
    <property type="entry name" value="Nucleotide-diphossugar_trans"/>
</dbReference>
<keyword evidence="5 11" id="KW-0812">Transmembrane</keyword>